<keyword evidence="4" id="KW-1185">Reference proteome</keyword>
<reference evidence="3" key="1">
    <citation type="submission" date="2021-05" db="EMBL/GenBank/DDBJ databases">
        <title>A free-living protist that lacks canonical eukaryotic 1 DNA replication and segregation systems.</title>
        <authorList>
            <person name="Salas-Leiva D.E."/>
            <person name="Tromer E.C."/>
            <person name="Curtis B.A."/>
            <person name="Jerlstrom-Hultqvist J."/>
            <person name="Kolisko M."/>
            <person name="Yi Z."/>
            <person name="Salas-Leiva J.S."/>
            <person name="Gallot-Lavallee L."/>
            <person name="Kops G.J.P.L."/>
            <person name="Archibald J.M."/>
            <person name="Simpson A.G.B."/>
            <person name="Roger A.J."/>
        </authorList>
    </citation>
    <scope>NUCLEOTIDE SEQUENCE</scope>
    <source>
        <strain evidence="3">BICM</strain>
    </source>
</reference>
<dbReference type="Pfam" id="PF00069">
    <property type="entry name" value="Pkinase"/>
    <property type="match status" value="1"/>
</dbReference>
<organism evidence="3 4">
    <name type="scientific">Carpediemonas membranifera</name>
    <dbReference type="NCBI Taxonomy" id="201153"/>
    <lineage>
        <taxon>Eukaryota</taxon>
        <taxon>Metamonada</taxon>
        <taxon>Carpediemonas-like organisms</taxon>
        <taxon>Carpediemonas</taxon>
    </lineage>
</organism>
<dbReference type="InterPro" id="IPR000719">
    <property type="entry name" value="Prot_kinase_dom"/>
</dbReference>
<dbReference type="EMBL" id="JAHDYR010000001">
    <property type="protein sequence ID" value="KAG9397652.1"/>
    <property type="molecule type" value="Genomic_DNA"/>
</dbReference>
<gene>
    <name evidence="3" type="ORF">J8273_0782</name>
</gene>
<evidence type="ECO:0000313" key="3">
    <source>
        <dbReference type="EMBL" id="KAG9397652.1"/>
    </source>
</evidence>
<dbReference type="PANTHER" id="PTHR44329">
    <property type="entry name" value="SERINE/THREONINE-PROTEIN KINASE TNNI3K-RELATED"/>
    <property type="match status" value="1"/>
</dbReference>
<dbReference type="Gene3D" id="1.10.510.10">
    <property type="entry name" value="Transferase(Phosphotransferase) domain 1"/>
    <property type="match status" value="1"/>
</dbReference>
<protein>
    <submittedName>
        <fullName evidence="3">TKL protein kinase</fullName>
    </submittedName>
</protein>
<dbReference type="InterPro" id="IPR051681">
    <property type="entry name" value="Ser/Thr_Kinases-Pseudokinases"/>
</dbReference>
<comment type="caution">
    <text evidence="3">The sequence shown here is derived from an EMBL/GenBank/DDBJ whole genome shotgun (WGS) entry which is preliminary data.</text>
</comment>
<keyword evidence="1" id="KW-0472">Membrane</keyword>
<proteinExistence type="predicted"/>
<feature type="domain" description="Protein kinase" evidence="2">
    <location>
        <begin position="255"/>
        <end position="543"/>
    </location>
</feature>
<keyword evidence="1" id="KW-1133">Transmembrane helix</keyword>
<keyword evidence="3" id="KW-0418">Kinase</keyword>
<dbReference type="GO" id="GO:0004674">
    <property type="term" value="F:protein serine/threonine kinase activity"/>
    <property type="evidence" value="ECO:0007669"/>
    <property type="project" value="TreeGrafter"/>
</dbReference>
<sequence>MTDLLAVGTLVAVIVGATLNAVLLIALLLLVLVVSLAAVLIVVRSCRRTAVPSFQTPSSSQNALISPYSRETAPVKLANLIQFAQPTATPLSSSYRTASSLVFAMNIITEAAQVRVSAISDVYKSATALLELHRQVASRQGPSTLNQEEVGKMAWKLAQLCSFLAVRARANLTGEQTVSVQRVIRTLDEATVDVQSMLQDGMGFIPALRADRHAAVISTVLRTIERTTSVVCPMNNGSSGGEFDQHVMLAALDALALEQTRGGAKSSDIALRFDSIIPTRLLCRTDASTLATAVVNGRDSTVKMYLASDRTDQMYLVRREMIGLKLLAGPHAIASTGYMSSPKFGAVILDPIDPDCPTLHSWIRMRYESPGTRPTWPEIESIAIDCAACLQAVATAGVVHRNIKPGSFLRSNSGIRLGSFEFHSLTSGDRGASVYPATGTVWSAPEIPNDPNDCIDSDFSPASDIYSFAGVLIELASGNHGWSRLDGQALSHAQSRAELTGLLREDTPAWYSSVVKACLLPRAADRPTIAMLLSSLTKRTPLTRPEVVDIALTIV</sequence>
<dbReference type="InterPro" id="IPR011009">
    <property type="entry name" value="Kinase-like_dom_sf"/>
</dbReference>
<dbReference type="GO" id="GO:0005524">
    <property type="term" value="F:ATP binding"/>
    <property type="evidence" value="ECO:0007669"/>
    <property type="project" value="InterPro"/>
</dbReference>
<name>A0A8J6BD13_9EUKA</name>
<feature type="transmembrane region" description="Helical" evidence="1">
    <location>
        <begin position="12"/>
        <end position="43"/>
    </location>
</feature>
<dbReference type="Proteomes" id="UP000717585">
    <property type="component" value="Unassembled WGS sequence"/>
</dbReference>
<evidence type="ECO:0000256" key="1">
    <source>
        <dbReference type="SAM" id="Phobius"/>
    </source>
</evidence>
<dbReference type="SMART" id="SM00220">
    <property type="entry name" value="S_TKc"/>
    <property type="match status" value="1"/>
</dbReference>
<evidence type="ECO:0000259" key="2">
    <source>
        <dbReference type="PROSITE" id="PS50011"/>
    </source>
</evidence>
<dbReference type="AlphaFoldDB" id="A0A8J6BD13"/>
<keyword evidence="1" id="KW-0812">Transmembrane</keyword>
<keyword evidence="3" id="KW-0808">Transferase</keyword>
<dbReference type="PROSITE" id="PS50011">
    <property type="entry name" value="PROTEIN_KINASE_DOM"/>
    <property type="match status" value="1"/>
</dbReference>
<dbReference type="SUPFAM" id="SSF56112">
    <property type="entry name" value="Protein kinase-like (PK-like)"/>
    <property type="match status" value="1"/>
</dbReference>
<evidence type="ECO:0000313" key="4">
    <source>
        <dbReference type="Proteomes" id="UP000717585"/>
    </source>
</evidence>
<accession>A0A8J6BD13</accession>
<dbReference type="OrthoDB" id="346907at2759"/>